<protein>
    <submittedName>
        <fullName evidence="2">GNAT family N-acetyltransferase</fullName>
    </submittedName>
</protein>
<dbReference type="InterPro" id="IPR016181">
    <property type="entry name" value="Acyl_CoA_acyltransferase"/>
</dbReference>
<dbReference type="PROSITE" id="PS51186">
    <property type="entry name" value="GNAT"/>
    <property type="match status" value="1"/>
</dbReference>
<dbReference type="InterPro" id="IPR000182">
    <property type="entry name" value="GNAT_dom"/>
</dbReference>
<dbReference type="RefSeq" id="WP_165109711.1">
    <property type="nucleotide sequence ID" value="NZ_JAALAA010000003.1"/>
</dbReference>
<name>A0A6M1QW11_9ACTN</name>
<reference evidence="2 3" key="1">
    <citation type="submission" date="2020-02" db="EMBL/GenBank/DDBJ databases">
        <title>Whole-genome analyses of novel actinobacteria.</title>
        <authorList>
            <person name="Sahin N."/>
        </authorList>
    </citation>
    <scope>NUCLEOTIDE SEQUENCE [LARGE SCALE GENOMIC DNA]</scope>
    <source>
        <strain evidence="2 3">KC13</strain>
    </source>
</reference>
<dbReference type="Gene3D" id="3.40.630.30">
    <property type="match status" value="1"/>
</dbReference>
<keyword evidence="3" id="KW-1185">Reference proteome</keyword>
<evidence type="ECO:0000259" key="1">
    <source>
        <dbReference type="PROSITE" id="PS51186"/>
    </source>
</evidence>
<dbReference type="Pfam" id="PF13302">
    <property type="entry name" value="Acetyltransf_3"/>
    <property type="match status" value="1"/>
</dbReference>
<dbReference type="PANTHER" id="PTHR43792">
    <property type="entry name" value="GNAT FAMILY, PUTATIVE (AFU_ORTHOLOGUE AFUA_3G00765)-RELATED-RELATED"/>
    <property type="match status" value="1"/>
</dbReference>
<keyword evidence="2" id="KW-0808">Transferase</keyword>
<dbReference type="GO" id="GO:0016747">
    <property type="term" value="F:acyltransferase activity, transferring groups other than amino-acyl groups"/>
    <property type="evidence" value="ECO:0007669"/>
    <property type="project" value="InterPro"/>
</dbReference>
<dbReference type="InterPro" id="IPR051531">
    <property type="entry name" value="N-acetyltransferase"/>
</dbReference>
<comment type="caution">
    <text evidence="2">The sequence shown here is derived from an EMBL/GenBank/DDBJ whole genome shotgun (WGS) entry which is preliminary data.</text>
</comment>
<dbReference type="SUPFAM" id="SSF55729">
    <property type="entry name" value="Acyl-CoA N-acyltransferases (Nat)"/>
    <property type="match status" value="1"/>
</dbReference>
<dbReference type="EMBL" id="JAALAA010000003">
    <property type="protein sequence ID" value="NGN91936.1"/>
    <property type="molecule type" value="Genomic_DNA"/>
</dbReference>
<sequence length="186" mass="21389">MPQAHLHTERLELVPLSEEHLPFLVDLNSDPEVLRYLFIRALTPEETEERMHRWIQAARETEAQGKWIGYAAGEAIGLYMLEPPDAPPRTDAAELGYRLPKRHWRKGFAKEGSLELLRHAFEDLGFDRVIAQTMAVNEPSRATMVSVGMSFVRAFHQDFEEPLLGHAEGEVEYEITREAWLRQRAG</sequence>
<evidence type="ECO:0000313" key="3">
    <source>
        <dbReference type="Proteomes" id="UP000483261"/>
    </source>
</evidence>
<dbReference type="Proteomes" id="UP000483261">
    <property type="component" value="Unassembled WGS sequence"/>
</dbReference>
<feature type="domain" description="N-acetyltransferase" evidence="1">
    <location>
        <begin position="11"/>
        <end position="178"/>
    </location>
</feature>
<dbReference type="PANTHER" id="PTHR43792:SF16">
    <property type="entry name" value="N-ACETYLTRANSFERASE DOMAIN-CONTAINING PROTEIN"/>
    <property type="match status" value="1"/>
</dbReference>
<accession>A0A6M1QW11</accession>
<gene>
    <name evidence="2" type="ORF">G5C66_04195</name>
</gene>
<evidence type="ECO:0000313" key="2">
    <source>
        <dbReference type="EMBL" id="NGN91936.1"/>
    </source>
</evidence>
<proteinExistence type="predicted"/>
<organism evidence="2 3">
    <name type="scientific">Nocardioides turkmenicus</name>
    <dbReference type="NCBI Taxonomy" id="2711220"/>
    <lineage>
        <taxon>Bacteria</taxon>
        <taxon>Bacillati</taxon>
        <taxon>Actinomycetota</taxon>
        <taxon>Actinomycetes</taxon>
        <taxon>Propionibacteriales</taxon>
        <taxon>Nocardioidaceae</taxon>
        <taxon>Nocardioides</taxon>
    </lineage>
</organism>
<dbReference type="AlphaFoldDB" id="A0A6M1QW11"/>